<keyword evidence="4" id="KW-1185">Reference proteome</keyword>
<feature type="chain" id="PRO_5045247765" description="DUF4412 domain-containing protein" evidence="2">
    <location>
        <begin position="28"/>
        <end position="259"/>
    </location>
</feature>
<feature type="region of interest" description="Disordered" evidence="1">
    <location>
        <begin position="119"/>
        <end position="141"/>
    </location>
</feature>
<feature type="signal peptide" evidence="2">
    <location>
        <begin position="1"/>
        <end position="27"/>
    </location>
</feature>
<organism evidence="3 4">
    <name type="scientific">Rhodohalobacter sulfatireducens</name>
    <dbReference type="NCBI Taxonomy" id="2911366"/>
    <lineage>
        <taxon>Bacteria</taxon>
        <taxon>Pseudomonadati</taxon>
        <taxon>Balneolota</taxon>
        <taxon>Balneolia</taxon>
        <taxon>Balneolales</taxon>
        <taxon>Balneolaceae</taxon>
        <taxon>Rhodohalobacter</taxon>
    </lineage>
</organism>
<comment type="caution">
    <text evidence="3">The sequence shown here is derived from an EMBL/GenBank/DDBJ whole genome shotgun (WGS) entry which is preliminary data.</text>
</comment>
<dbReference type="RefSeq" id="WP_237851906.1">
    <property type="nucleotide sequence ID" value="NZ_JAKLWS010000001.1"/>
</dbReference>
<evidence type="ECO:0000313" key="3">
    <source>
        <dbReference type="EMBL" id="MCG2587059.1"/>
    </source>
</evidence>
<evidence type="ECO:0008006" key="5">
    <source>
        <dbReference type="Google" id="ProtNLM"/>
    </source>
</evidence>
<proteinExistence type="predicted"/>
<evidence type="ECO:0000256" key="2">
    <source>
        <dbReference type="SAM" id="SignalP"/>
    </source>
</evidence>
<reference evidence="3" key="1">
    <citation type="submission" date="2022-01" db="EMBL/GenBank/DDBJ databases">
        <authorList>
            <person name="Wang Y."/>
        </authorList>
    </citation>
    <scope>NUCLEOTIDE SEQUENCE</scope>
    <source>
        <strain evidence="3">WB101</strain>
    </source>
</reference>
<evidence type="ECO:0000256" key="1">
    <source>
        <dbReference type="SAM" id="MobiDB-lite"/>
    </source>
</evidence>
<dbReference type="EMBL" id="JAKLWS010000001">
    <property type="protein sequence ID" value="MCG2587059.1"/>
    <property type="molecule type" value="Genomic_DNA"/>
</dbReference>
<protein>
    <recommendedName>
        <fullName evidence="5">DUF4412 domain-containing protein</fullName>
    </recommendedName>
</protein>
<accession>A0ABS9K870</accession>
<dbReference type="Proteomes" id="UP001165366">
    <property type="component" value="Unassembled WGS sequence"/>
</dbReference>
<evidence type="ECO:0000313" key="4">
    <source>
        <dbReference type="Proteomes" id="UP001165366"/>
    </source>
</evidence>
<sequence>MHKYTVTILPLFICIFALLILSNPATSQDKPNLSDALREMIDNKGVEAANQHFSSMNSSEREQYTVDMEGISELTNTYLEEGNMEALMAISEISGPFMQDMVSRSMEQYAPEMEAMEEMAKEQEAEREQDAQQRQEERTLERQQAIMERQGQPRDDLERFKGVYGNPDEPESARQLWVNVSCDGYLVSGAMWGDAAPWWLRSESENVFTMEDSFNNVRLEFTPGGDDLEMIHNLDFMENPLQRVGPLPEDWNSCMERYR</sequence>
<keyword evidence="2" id="KW-0732">Signal</keyword>
<name>A0ABS9K870_9BACT</name>
<gene>
    <name evidence="3" type="ORF">L6773_00675</name>
</gene>
<reference evidence="3" key="2">
    <citation type="submission" date="2024-05" db="EMBL/GenBank/DDBJ databases">
        <title>Rhodohalobacter halophilus gen. nov., sp. nov., a moderately halophilic member of the family Balneolaceae.</title>
        <authorList>
            <person name="Xia J."/>
        </authorList>
    </citation>
    <scope>NUCLEOTIDE SEQUENCE</scope>
    <source>
        <strain evidence="3">WB101</strain>
    </source>
</reference>